<protein>
    <submittedName>
        <fullName evidence="1">Uncharacterized protein</fullName>
    </submittedName>
</protein>
<evidence type="ECO:0000313" key="2">
    <source>
        <dbReference type="Proteomes" id="UP000289738"/>
    </source>
</evidence>
<sequence length="68" mass="8027">MVSYTLIPVTTQWVLWGVVAEKKFFLPWHLKGYLPAREEVEVRWARARVLRRRTAKMASHQSTSVEKT</sequence>
<organism evidence="1 2">
    <name type="scientific">Arachis hypogaea</name>
    <name type="common">Peanut</name>
    <dbReference type="NCBI Taxonomy" id="3818"/>
    <lineage>
        <taxon>Eukaryota</taxon>
        <taxon>Viridiplantae</taxon>
        <taxon>Streptophyta</taxon>
        <taxon>Embryophyta</taxon>
        <taxon>Tracheophyta</taxon>
        <taxon>Spermatophyta</taxon>
        <taxon>Magnoliopsida</taxon>
        <taxon>eudicotyledons</taxon>
        <taxon>Gunneridae</taxon>
        <taxon>Pentapetalae</taxon>
        <taxon>rosids</taxon>
        <taxon>fabids</taxon>
        <taxon>Fabales</taxon>
        <taxon>Fabaceae</taxon>
        <taxon>Papilionoideae</taxon>
        <taxon>50 kb inversion clade</taxon>
        <taxon>dalbergioids sensu lato</taxon>
        <taxon>Dalbergieae</taxon>
        <taxon>Pterocarpus clade</taxon>
        <taxon>Arachis</taxon>
    </lineage>
</organism>
<accession>A0A445C6M5</accession>
<reference evidence="1 2" key="1">
    <citation type="submission" date="2019-01" db="EMBL/GenBank/DDBJ databases">
        <title>Sequencing of cultivated peanut Arachis hypogaea provides insights into genome evolution and oil improvement.</title>
        <authorList>
            <person name="Chen X."/>
        </authorList>
    </citation>
    <scope>NUCLEOTIDE SEQUENCE [LARGE SCALE GENOMIC DNA]</scope>
    <source>
        <strain evidence="2">cv. Fuhuasheng</strain>
        <tissue evidence="1">Leaves</tissue>
    </source>
</reference>
<name>A0A445C6M5_ARAHY</name>
<comment type="caution">
    <text evidence="1">The sequence shown here is derived from an EMBL/GenBank/DDBJ whole genome shotgun (WGS) entry which is preliminary data.</text>
</comment>
<evidence type="ECO:0000313" key="1">
    <source>
        <dbReference type="EMBL" id="RYR46533.1"/>
    </source>
</evidence>
<dbReference type="Proteomes" id="UP000289738">
    <property type="component" value="Chromosome A07"/>
</dbReference>
<gene>
    <name evidence="1" type="ORF">Ahy_A07g032262</name>
</gene>
<keyword evidence="2" id="KW-1185">Reference proteome</keyword>
<dbReference type="EMBL" id="SDMP01000007">
    <property type="protein sequence ID" value="RYR46533.1"/>
    <property type="molecule type" value="Genomic_DNA"/>
</dbReference>
<proteinExistence type="predicted"/>
<dbReference type="AlphaFoldDB" id="A0A445C6M5"/>